<reference evidence="1 2" key="1">
    <citation type="submission" date="2016-03" db="EMBL/GenBank/DDBJ databases">
        <title>Comparative genomics of the ectomycorrhizal sister species Rhizopogon vinicolor and Rhizopogon vesiculosus (Basidiomycota: Boletales) reveals a divergence of the mating type B locus.</title>
        <authorList>
            <person name="Mujic A.B."/>
            <person name="Kuo A."/>
            <person name="Tritt A."/>
            <person name="Lipzen A."/>
            <person name="Chen C."/>
            <person name="Johnson J."/>
            <person name="Sharma A."/>
            <person name="Barry K."/>
            <person name="Grigoriev I.V."/>
            <person name="Spatafora J.W."/>
        </authorList>
    </citation>
    <scope>NUCLEOTIDE SEQUENCE [LARGE SCALE GENOMIC DNA]</scope>
    <source>
        <strain evidence="1 2">AM-OR11-056</strain>
    </source>
</reference>
<keyword evidence="2" id="KW-1185">Reference proteome</keyword>
<name>A0A1J8PK58_9AGAM</name>
<accession>A0A1J8PK58</accession>
<organism evidence="1 2">
    <name type="scientific">Rhizopogon vesiculosus</name>
    <dbReference type="NCBI Taxonomy" id="180088"/>
    <lineage>
        <taxon>Eukaryota</taxon>
        <taxon>Fungi</taxon>
        <taxon>Dikarya</taxon>
        <taxon>Basidiomycota</taxon>
        <taxon>Agaricomycotina</taxon>
        <taxon>Agaricomycetes</taxon>
        <taxon>Agaricomycetidae</taxon>
        <taxon>Boletales</taxon>
        <taxon>Suillineae</taxon>
        <taxon>Rhizopogonaceae</taxon>
        <taxon>Rhizopogon</taxon>
    </lineage>
</organism>
<evidence type="ECO:0000313" key="2">
    <source>
        <dbReference type="Proteomes" id="UP000183567"/>
    </source>
</evidence>
<evidence type="ECO:0000313" key="1">
    <source>
        <dbReference type="EMBL" id="OJA09574.1"/>
    </source>
</evidence>
<dbReference type="EMBL" id="LVVM01005873">
    <property type="protein sequence ID" value="OJA09574.1"/>
    <property type="molecule type" value="Genomic_DNA"/>
</dbReference>
<comment type="caution">
    <text evidence="1">The sequence shown here is derived from an EMBL/GenBank/DDBJ whole genome shotgun (WGS) entry which is preliminary data.</text>
</comment>
<dbReference type="Proteomes" id="UP000183567">
    <property type="component" value="Unassembled WGS sequence"/>
</dbReference>
<protein>
    <submittedName>
        <fullName evidence="1">Uncharacterized protein</fullName>
    </submittedName>
</protein>
<gene>
    <name evidence="1" type="ORF">AZE42_11508</name>
</gene>
<sequence length="89" mass="10053">MASARISRNSQVNIQVFLRPTGGSPTLEHEAFTRMLLDRLTTLESGTVLFKLYEDLEVDASMHDALMAVHGGVKHLRVEYLQERWPPSS</sequence>
<dbReference type="OrthoDB" id="2638305at2759"/>
<proteinExistence type="predicted"/>
<dbReference type="AlphaFoldDB" id="A0A1J8PK58"/>